<evidence type="ECO:0000313" key="2">
    <source>
        <dbReference type="Proteomes" id="UP001162164"/>
    </source>
</evidence>
<gene>
    <name evidence="1" type="ORF">NQ317_000726</name>
</gene>
<dbReference type="EMBL" id="JAPWTJ010003122">
    <property type="protein sequence ID" value="KAJ8961967.1"/>
    <property type="molecule type" value="Genomic_DNA"/>
</dbReference>
<keyword evidence="2" id="KW-1185">Reference proteome</keyword>
<reference evidence="1" key="1">
    <citation type="journal article" date="2023" name="Insect Mol. Biol.">
        <title>Genome sequencing provides insights into the evolution of gene families encoding plant cell wall-degrading enzymes in longhorned beetles.</title>
        <authorList>
            <person name="Shin N.R."/>
            <person name="Okamura Y."/>
            <person name="Kirsch R."/>
            <person name="Pauchet Y."/>
        </authorList>
    </citation>
    <scope>NUCLEOTIDE SEQUENCE</scope>
    <source>
        <strain evidence="1">MMC_N1</strain>
    </source>
</reference>
<protein>
    <submittedName>
        <fullName evidence="1">Uncharacterized protein</fullName>
    </submittedName>
</protein>
<dbReference type="Proteomes" id="UP001162164">
    <property type="component" value="Unassembled WGS sequence"/>
</dbReference>
<comment type="caution">
    <text evidence="1">The sequence shown here is derived from an EMBL/GenBank/DDBJ whole genome shotgun (WGS) entry which is preliminary data.</text>
</comment>
<sequence>SQHLLQHRGYTDQITKTSFRVIDAIWLSLSYLKRMVNCEVVMSRNTTRSNRTEAPKKHD</sequence>
<feature type="non-terminal residue" evidence="1">
    <location>
        <position position="1"/>
    </location>
</feature>
<name>A0ABQ9ISH5_9CUCU</name>
<proteinExistence type="predicted"/>
<accession>A0ABQ9ISH5</accession>
<organism evidence="1 2">
    <name type="scientific">Molorchus minor</name>
    <dbReference type="NCBI Taxonomy" id="1323400"/>
    <lineage>
        <taxon>Eukaryota</taxon>
        <taxon>Metazoa</taxon>
        <taxon>Ecdysozoa</taxon>
        <taxon>Arthropoda</taxon>
        <taxon>Hexapoda</taxon>
        <taxon>Insecta</taxon>
        <taxon>Pterygota</taxon>
        <taxon>Neoptera</taxon>
        <taxon>Endopterygota</taxon>
        <taxon>Coleoptera</taxon>
        <taxon>Polyphaga</taxon>
        <taxon>Cucujiformia</taxon>
        <taxon>Chrysomeloidea</taxon>
        <taxon>Cerambycidae</taxon>
        <taxon>Lamiinae</taxon>
        <taxon>Monochamini</taxon>
        <taxon>Molorchus</taxon>
    </lineage>
</organism>
<evidence type="ECO:0000313" key="1">
    <source>
        <dbReference type="EMBL" id="KAJ8961967.1"/>
    </source>
</evidence>